<evidence type="ECO:0000256" key="2">
    <source>
        <dbReference type="HAMAP-Rule" id="MF_00048"/>
    </source>
</evidence>
<dbReference type="RefSeq" id="WP_016960762.1">
    <property type="nucleotide sequence ID" value="NZ_AJWN02000104.1"/>
</dbReference>
<evidence type="ECO:0000313" key="3">
    <source>
        <dbReference type="EMBL" id="OEE57927.1"/>
    </source>
</evidence>
<proteinExistence type="inferred from homology"/>
<dbReference type="NCBIfam" id="NF009150">
    <property type="entry name" value="PRK12497.1-3"/>
    <property type="match status" value="1"/>
</dbReference>
<dbReference type="AlphaFoldDB" id="A0A1E5BXE4"/>
<dbReference type="InterPro" id="IPR011856">
    <property type="entry name" value="tRNA_endonuc-like_dom_sf"/>
</dbReference>
<dbReference type="CDD" id="cd20736">
    <property type="entry name" value="PoNe_Nuclease"/>
    <property type="match status" value="1"/>
</dbReference>
<dbReference type="Proteomes" id="UP000095039">
    <property type="component" value="Unassembled WGS sequence"/>
</dbReference>
<evidence type="ECO:0000256" key="1">
    <source>
        <dbReference type="ARBA" id="ARBA00006738"/>
    </source>
</evidence>
<organism evidence="3 4">
    <name type="scientific">Enterovibrio norvegicus FF-454</name>
    <dbReference type="NCBI Taxonomy" id="1185651"/>
    <lineage>
        <taxon>Bacteria</taxon>
        <taxon>Pseudomonadati</taxon>
        <taxon>Pseudomonadota</taxon>
        <taxon>Gammaproteobacteria</taxon>
        <taxon>Vibrionales</taxon>
        <taxon>Vibrionaceae</taxon>
        <taxon>Enterovibrio</taxon>
    </lineage>
</organism>
<dbReference type="Gene3D" id="3.40.1350.10">
    <property type="match status" value="1"/>
</dbReference>
<dbReference type="Pfam" id="PF02021">
    <property type="entry name" value="UPF0102"/>
    <property type="match status" value="1"/>
</dbReference>
<keyword evidence="4" id="KW-1185">Reference proteome</keyword>
<evidence type="ECO:0000313" key="4">
    <source>
        <dbReference type="Proteomes" id="UP000095039"/>
    </source>
</evidence>
<name>A0A1E5BXE4_9GAMM</name>
<dbReference type="SUPFAM" id="SSF52980">
    <property type="entry name" value="Restriction endonuclease-like"/>
    <property type="match status" value="1"/>
</dbReference>
<dbReference type="EMBL" id="AJWN02000104">
    <property type="protein sequence ID" value="OEE57927.1"/>
    <property type="molecule type" value="Genomic_DNA"/>
</dbReference>
<dbReference type="PANTHER" id="PTHR34039">
    <property type="entry name" value="UPF0102 PROTEIN YRAN"/>
    <property type="match status" value="1"/>
</dbReference>
<protein>
    <recommendedName>
        <fullName evidence="2">UPF0102 protein A1OK_04660</fullName>
    </recommendedName>
</protein>
<dbReference type="GO" id="GO:0003676">
    <property type="term" value="F:nucleic acid binding"/>
    <property type="evidence" value="ECO:0007669"/>
    <property type="project" value="InterPro"/>
</dbReference>
<dbReference type="HAMAP" id="MF_00048">
    <property type="entry name" value="UPF0102"/>
    <property type="match status" value="1"/>
</dbReference>
<accession>A0A1E5BXE4</accession>
<reference evidence="3 4" key="1">
    <citation type="journal article" date="2012" name="Science">
        <title>Ecological populations of bacteria act as socially cohesive units of antibiotic production and resistance.</title>
        <authorList>
            <person name="Cordero O.X."/>
            <person name="Wildschutte H."/>
            <person name="Kirkup B."/>
            <person name="Proehl S."/>
            <person name="Ngo L."/>
            <person name="Hussain F."/>
            <person name="Le Roux F."/>
            <person name="Mincer T."/>
            <person name="Polz M.F."/>
        </authorList>
    </citation>
    <scope>NUCLEOTIDE SEQUENCE [LARGE SCALE GENOMIC DNA]</scope>
    <source>
        <strain evidence="3 4">FF-454</strain>
    </source>
</reference>
<dbReference type="InterPro" id="IPR011335">
    <property type="entry name" value="Restrct_endonuc-II-like"/>
</dbReference>
<comment type="caution">
    <text evidence="3">The sequence shown here is derived from an EMBL/GenBank/DDBJ whole genome shotgun (WGS) entry which is preliminary data.</text>
</comment>
<gene>
    <name evidence="3" type="ORF">A1OK_04660</name>
</gene>
<comment type="similarity">
    <text evidence="1 2">Belongs to the UPF0102 family.</text>
</comment>
<dbReference type="InterPro" id="IPR003509">
    <property type="entry name" value="UPF0102_YraN-like"/>
</dbReference>
<sequence>MFQLNKKQTGDHYEQQACRFLEQQGLITLDKNARFKVGELDLVMRQGSCIVFVEVKFRKQSGFGGAAATISRQKQRRLLKSAYLWLAKQGLSATHTEFRFDAVAFEGGINAVNWIKNIFIEG</sequence>
<dbReference type="PANTHER" id="PTHR34039:SF1">
    <property type="entry name" value="UPF0102 PROTEIN YRAN"/>
    <property type="match status" value="1"/>
</dbReference>
<dbReference type="NCBIfam" id="TIGR00252">
    <property type="entry name" value="YraN family protein"/>
    <property type="match status" value="1"/>
</dbReference>